<dbReference type="EMBL" id="SMFX01000001">
    <property type="protein sequence ID" value="TCK18609.1"/>
    <property type="molecule type" value="Genomic_DNA"/>
</dbReference>
<comment type="caution">
    <text evidence="2">The sequence shown here is derived from an EMBL/GenBank/DDBJ whole genome shotgun (WGS) entry which is preliminary data.</text>
</comment>
<dbReference type="RefSeq" id="WP_132972562.1">
    <property type="nucleotide sequence ID" value="NZ_SMFX01000001.1"/>
</dbReference>
<dbReference type="Proteomes" id="UP000295707">
    <property type="component" value="Unassembled WGS sequence"/>
</dbReference>
<accession>A0A4R1HGX6</accession>
<gene>
    <name evidence="2" type="ORF">DFR30_1888</name>
</gene>
<keyword evidence="3" id="KW-1185">Reference proteome</keyword>
<dbReference type="OrthoDB" id="9932540at2"/>
<name>A0A4R1HGX6_9GAMM</name>
<evidence type="ECO:0000313" key="3">
    <source>
        <dbReference type="Proteomes" id="UP000295707"/>
    </source>
</evidence>
<feature type="chain" id="PRO_5020571815" evidence="1">
    <location>
        <begin position="23"/>
        <end position="233"/>
    </location>
</feature>
<keyword evidence="1" id="KW-0732">Signal</keyword>
<protein>
    <submittedName>
        <fullName evidence="2">Uncharacterized protein</fullName>
    </submittedName>
</protein>
<feature type="signal peptide" evidence="1">
    <location>
        <begin position="1"/>
        <end position="22"/>
    </location>
</feature>
<reference evidence="2 3" key="1">
    <citation type="submission" date="2019-03" db="EMBL/GenBank/DDBJ databases">
        <title>Genomic Encyclopedia of Type Strains, Phase IV (KMG-IV): sequencing the most valuable type-strain genomes for metagenomic binning, comparative biology and taxonomic classification.</title>
        <authorList>
            <person name="Goeker M."/>
        </authorList>
    </citation>
    <scope>NUCLEOTIDE SEQUENCE [LARGE SCALE GENOMIC DNA]</scope>
    <source>
        <strain evidence="2 3">DSM 19610</strain>
    </source>
</reference>
<evidence type="ECO:0000313" key="2">
    <source>
        <dbReference type="EMBL" id="TCK18609.1"/>
    </source>
</evidence>
<evidence type="ECO:0000256" key="1">
    <source>
        <dbReference type="SAM" id="SignalP"/>
    </source>
</evidence>
<proteinExistence type="predicted"/>
<dbReference type="AlphaFoldDB" id="A0A4R1HGX6"/>
<sequence length="233" mass="24151">MKKFNLTLVAGIIAGMSGVAQAGSSDTIDGFMSRIDADAPSGDKVSTVRANCGGGVEGFDGASAEIEISQKGNNSKVEIELEGGAPNTLYTVWVRMKGASHGASFGGSPITGGGATPLAHTDGLAQLVADWVGAGSPTQPNGFITDADGEGKLKVELDFPVVGGAYPFNRMAHDDHLLAQTKNPDAQPIPTAIVNPSDSLIDAPFIIRMVSHCQDQTGHGLSPSKREAWFQYP</sequence>
<organism evidence="2 3">
    <name type="scientific">Thiogranum longum</name>
    <dbReference type="NCBI Taxonomy" id="1537524"/>
    <lineage>
        <taxon>Bacteria</taxon>
        <taxon>Pseudomonadati</taxon>
        <taxon>Pseudomonadota</taxon>
        <taxon>Gammaproteobacteria</taxon>
        <taxon>Chromatiales</taxon>
        <taxon>Ectothiorhodospiraceae</taxon>
        <taxon>Thiogranum</taxon>
    </lineage>
</organism>